<evidence type="ECO:0000313" key="1">
    <source>
        <dbReference type="EMBL" id="EFA28736.1"/>
    </source>
</evidence>
<accession>A0A7G2JZH1</accession>
<gene>
    <name evidence="1" type="ORF">HAINFHK1212_0389</name>
</gene>
<protein>
    <submittedName>
        <fullName evidence="1">Uncharacterized protein</fullName>
    </submittedName>
</protein>
<comment type="caution">
    <text evidence="1">The sequence shown here is derived from an EMBL/GenBank/DDBJ whole genome shotgun (WGS) entry which is preliminary data.</text>
</comment>
<dbReference type="AlphaFoldDB" id="A0A7G2JZH1"/>
<organism evidence="1">
    <name type="scientific">Haemophilus influenzae HK1212</name>
    <dbReference type="NCBI Taxonomy" id="456482"/>
    <lineage>
        <taxon>Bacteria</taxon>
        <taxon>Pseudomonadati</taxon>
        <taxon>Pseudomonadota</taxon>
        <taxon>Gammaproteobacteria</taxon>
        <taxon>Pasteurellales</taxon>
        <taxon>Pasteurellaceae</taxon>
        <taxon>Haemophilus</taxon>
    </lineage>
</organism>
<proteinExistence type="predicted"/>
<dbReference type="EMBL" id="ABFC01000566">
    <property type="protein sequence ID" value="EFA28736.1"/>
    <property type="molecule type" value="Genomic_DNA"/>
</dbReference>
<sequence length="34" mass="4140">MLSEKKTYKDITYKMTCFIKNARAWRAFLSFIFS</sequence>
<name>A0A7G2JZH1_HAEIF</name>
<reference evidence="1" key="1">
    <citation type="journal article" date="2010" name="Genomics">
        <title>Tracing phylogenomic events leading to diversity of Haemophilus influenzae and the emergence of Brazilian Purpuric Fever (BPF)-associated clones.</title>
        <authorList>
            <person name="Papazisi L."/>
            <person name="Ratnayake S."/>
            <person name="Remortel B.G."/>
            <person name="Bock G.R."/>
            <person name="Liang W."/>
            <person name="Saeed A.I."/>
            <person name="Liu J."/>
            <person name="Fleischmann R.D."/>
            <person name="Kilian M."/>
            <person name="Peterson S.N."/>
        </authorList>
    </citation>
    <scope>NUCLEOTIDE SEQUENCE [LARGE SCALE GENOMIC DNA]</scope>
    <source>
        <strain evidence="1">HK1212</strain>
    </source>
</reference>